<dbReference type="PRINTS" id="PR00081">
    <property type="entry name" value="GDHRDH"/>
</dbReference>
<evidence type="ECO:0000256" key="1">
    <source>
        <dbReference type="ARBA" id="ARBA00006484"/>
    </source>
</evidence>
<dbReference type="Proteomes" id="UP001501470">
    <property type="component" value="Unassembled WGS sequence"/>
</dbReference>
<keyword evidence="2" id="KW-0560">Oxidoreductase</keyword>
<dbReference type="InterPro" id="IPR020904">
    <property type="entry name" value="Sc_DH/Rdtase_CS"/>
</dbReference>
<keyword evidence="4" id="KW-1185">Reference proteome</keyword>
<dbReference type="PANTHER" id="PTHR42760:SF115">
    <property type="entry name" value="3-OXOACYL-[ACYL-CARRIER-PROTEIN] REDUCTASE FABG"/>
    <property type="match status" value="1"/>
</dbReference>
<name>A0ABP4LMI3_9ACTN</name>
<dbReference type="Pfam" id="PF13561">
    <property type="entry name" value="adh_short_C2"/>
    <property type="match status" value="1"/>
</dbReference>
<protein>
    <submittedName>
        <fullName evidence="3">2-dehydro-3-deoxy-D-gluconate 5-dehydrogenase KduD</fullName>
    </submittedName>
</protein>
<proteinExistence type="inferred from homology"/>
<dbReference type="EMBL" id="BAAAQD010000009">
    <property type="protein sequence ID" value="GAA1525298.1"/>
    <property type="molecule type" value="Genomic_DNA"/>
</dbReference>
<sequence>MDGSDAPLPRSAVPSFEAPRFDVPGQVALVTGAARGLGRAIALTLAHAGADVALGLRDAGADAGLAAEVAALGRRVLPLQMDVTDVGQVRAAVDATVAHFGRLDILVNNAGIAPENLAEDVVEDDFDRTLAVNLKGTFFASQAAGRVMIGQGYGRIVNIGSQAGAVALPGEAVYCMTKAAIAHLTRCLAVEWGGHGITVNAVAPTFIHTPGTEEYLADPAHRRDVVERIAALHRIGEPVEVAGAVLFLVSPAASLITGETLLIDGGWTAR</sequence>
<dbReference type="PANTHER" id="PTHR42760">
    <property type="entry name" value="SHORT-CHAIN DEHYDROGENASES/REDUCTASES FAMILY MEMBER"/>
    <property type="match status" value="1"/>
</dbReference>
<evidence type="ECO:0000256" key="2">
    <source>
        <dbReference type="ARBA" id="ARBA00023002"/>
    </source>
</evidence>
<dbReference type="RefSeq" id="WP_344504248.1">
    <property type="nucleotide sequence ID" value="NZ_BAAAQD010000009.1"/>
</dbReference>
<dbReference type="PRINTS" id="PR00080">
    <property type="entry name" value="SDRFAMILY"/>
</dbReference>
<dbReference type="NCBIfam" id="NF005559">
    <property type="entry name" value="PRK07231.1"/>
    <property type="match status" value="1"/>
</dbReference>
<accession>A0ABP4LMI3</accession>
<reference evidence="4" key="1">
    <citation type="journal article" date="2019" name="Int. J. Syst. Evol. Microbiol.">
        <title>The Global Catalogue of Microorganisms (GCM) 10K type strain sequencing project: providing services to taxonomists for standard genome sequencing and annotation.</title>
        <authorList>
            <consortium name="The Broad Institute Genomics Platform"/>
            <consortium name="The Broad Institute Genome Sequencing Center for Infectious Disease"/>
            <person name="Wu L."/>
            <person name="Ma J."/>
        </authorList>
    </citation>
    <scope>NUCLEOTIDE SEQUENCE [LARGE SCALE GENOMIC DNA]</scope>
    <source>
        <strain evidence="4">JCM 15933</strain>
    </source>
</reference>
<comment type="caution">
    <text evidence="3">The sequence shown here is derived from an EMBL/GenBank/DDBJ whole genome shotgun (WGS) entry which is preliminary data.</text>
</comment>
<dbReference type="SUPFAM" id="SSF51735">
    <property type="entry name" value="NAD(P)-binding Rossmann-fold domains"/>
    <property type="match status" value="1"/>
</dbReference>
<evidence type="ECO:0000313" key="3">
    <source>
        <dbReference type="EMBL" id="GAA1525298.1"/>
    </source>
</evidence>
<gene>
    <name evidence="3" type="primary">kduD_2</name>
    <name evidence="3" type="ORF">GCM10009827_047500</name>
</gene>
<comment type="similarity">
    <text evidence="1">Belongs to the short-chain dehydrogenases/reductases (SDR) family.</text>
</comment>
<organism evidence="3 4">
    <name type="scientific">Dactylosporangium maewongense</name>
    <dbReference type="NCBI Taxonomy" id="634393"/>
    <lineage>
        <taxon>Bacteria</taxon>
        <taxon>Bacillati</taxon>
        <taxon>Actinomycetota</taxon>
        <taxon>Actinomycetes</taxon>
        <taxon>Micromonosporales</taxon>
        <taxon>Micromonosporaceae</taxon>
        <taxon>Dactylosporangium</taxon>
    </lineage>
</organism>
<evidence type="ECO:0000313" key="4">
    <source>
        <dbReference type="Proteomes" id="UP001501470"/>
    </source>
</evidence>
<dbReference type="InterPro" id="IPR002347">
    <property type="entry name" value="SDR_fam"/>
</dbReference>
<dbReference type="PROSITE" id="PS00061">
    <property type="entry name" value="ADH_SHORT"/>
    <property type="match status" value="1"/>
</dbReference>
<dbReference type="InterPro" id="IPR036291">
    <property type="entry name" value="NAD(P)-bd_dom_sf"/>
</dbReference>
<dbReference type="Gene3D" id="3.40.50.720">
    <property type="entry name" value="NAD(P)-binding Rossmann-like Domain"/>
    <property type="match status" value="1"/>
</dbReference>